<evidence type="ECO:0000256" key="1">
    <source>
        <dbReference type="SAM" id="SignalP"/>
    </source>
</evidence>
<dbReference type="EMBL" id="JBBHLI010000001">
    <property type="protein sequence ID" value="MEK9499991.1"/>
    <property type="molecule type" value="Genomic_DNA"/>
</dbReference>
<dbReference type="SUPFAM" id="SSF48452">
    <property type="entry name" value="TPR-like"/>
    <property type="match status" value="1"/>
</dbReference>
<dbReference type="Proteomes" id="UP001484239">
    <property type="component" value="Unassembled WGS sequence"/>
</dbReference>
<gene>
    <name evidence="2" type="ORF">WI372_03205</name>
</gene>
<evidence type="ECO:0000313" key="2">
    <source>
        <dbReference type="EMBL" id="MEK9499991.1"/>
    </source>
</evidence>
<feature type="signal peptide" evidence="1">
    <location>
        <begin position="1"/>
        <end position="33"/>
    </location>
</feature>
<sequence length="494" mass="53472">MMKRTDSNNRPMTMRSSKLTILTALVTGLGAGACDFLDPTGVNNPTVTEETFLGTPNAAASWTRGVERQLAATINQVIIGTEVVSDNVFNNRTLYSKVFDIPRIDNSDFDVLNIQESIHRLRQMADQGLTVVVPADEAATDQTRAQLHFYRGFGHLLSAELFVALPGEPEGAPLDPATHFDLAVQDFEQARTLSSDADFDAAALLAIARAEYGAGDRTAAVAAAQQVKSATPSLLRMVEYDNVDGPGNSMQNAIYDSGQDEFQPLPRLDFLFPKYYSETAADESPIALLKGEEAFLILAEAALATGDVAGARQELKELIDIVEARPTAMIDDRGQQRGRQGGTWIFPDDAAVQVAASPTATPRSGLVLTRSGDRVEIPIVSGTSVSDQMLDDADTHDEMLYLLYLMRQEIFVVEGRRMTDLGIRLPTALDEALTNPNVDEGMAALTARIPSFIPLNYGLDSFTYEDGDLLAVIANDMNAVLVANQSSPAVLPFH</sequence>
<dbReference type="Gene3D" id="1.25.40.390">
    <property type="match status" value="1"/>
</dbReference>
<accession>A0ABU9E5K1</accession>
<keyword evidence="3" id="KW-1185">Reference proteome</keyword>
<keyword evidence="1" id="KW-0732">Signal</keyword>
<evidence type="ECO:0000313" key="3">
    <source>
        <dbReference type="Proteomes" id="UP001484239"/>
    </source>
</evidence>
<dbReference type="InterPro" id="IPR011990">
    <property type="entry name" value="TPR-like_helical_dom_sf"/>
</dbReference>
<protein>
    <recommendedName>
        <fullName evidence="4">Tetratricopeptide repeat protein</fullName>
    </recommendedName>
</protein>
<feature type="chain" id="PRO_5046709776" description="Tetratricopeptide repeat protein" evidence="1">
    <location>
        <begin position="34"/>
        <end position="494"/>
    </location>
</feature>
<comment type="caution">
    <text evidence="2">The sequence shown here is derived from an EMBL/GenBank/DDBJ whole genome shotgun (WGS) entry which is preliminary data.</text>
</comment>
<proteinExistence type="predicted"/>
<organism evidence="2 3">
    <name type="scientific">Gaopeijia maritima</name>
    <dbReference type="NCBI Taxonomy" id="3119007"/>
    <lineage>
        <taxon>Bacteria</taxon>
        <taxon>Pseudomonadati</taxon>
        <taxon>Gemmatimonadota</taxon>
        <taxon>Longimicrobiia</taxon>
        <taxon>Gaopeijiales</taxon>
        <taxon>Gaopeijiaceae</taxon>
        <taxon>Gaopeijia</taxon>
    </lineage>
</organism>
<name>A0ABU9E5K1_9BACT</name>
<evidence type="ECO:0008006" key="4">
    <source>
        <dbReference type="Google" id="ProtNLM"/>
    </source>
</evidence>
<reference evidence="2 3" key="1">
    <citation type="submission" date="2024-02" db="EMBL/GenBank/DDBJ databases">
        <title>A novel Gemmatimonadota bacterium.</title>
        <authorList>
            <person name="Du Z.-J."/>
            <person name="Ye Y.-Q."/>
        </authorList>
    </citation>
    <scope>NUCLEOTIDE SEQUENCE [LARGE SCALE GENOMIC DNA]</scope>
    <source>
        <strain evidence="2 3">DH-20</strain>
    </source>
</reference>
<dbReference type="PROSITE" id="PS51257">
    <property type="entry name" value="PROKAR_LIPOPROTEIN"/>
    <property type="match status" value="1"/>
</dbReference>